<dbReference type="Proteomes" id="UP000515908">
    <property type="component" value="Chromosome 04"/>
</dbReference>
<evidence type="ECO:0000313" key="4">
    <source>
        <dbReference type="EMBL" id="CAD2214921.1"/>
    </source>
</evidence>
<comment type="similarity">
    <text evidence="1">Belongs to the eukaryotic ribosomal protein eS19 family.</text>
</comment>
<dbReference type="GO" id="GO:0022627">
    <property type="term" value="C:cytosolic small ribosomal subunit"/>
    <property type="evidence" value="ECO:0007669"/>
    <property type="project" value="TreeGrafter"/>
</dbReference>
<dbReference type="GO" id="GO:0003735">
    <property type="term" value="F:structural constituent of ribosome"/>
    <property type="evidence" value="ECO:0007669"/>
    <property type="project" value="InterPro"/>
</dbReference>
<dbReference type="OrthoDB" id="428974at2759"/>
<dbReference type="SUPFAM" id="SSF46785">
    <property type="entry name" value="Winged helix' DNA-binding domain"/>
    <property type="match status" value="1"/>
</dbReference>
<evidence type="ECO:0000256" key="1">
    <source>
        <dbReference type="ARBA" id="ARBA00010014"/>
    </source>
</evidence>
<dbReference type="Gene3D" id="1.10.10.10">
    <property type="entry name" value="Winged helix-like DNA-binding domain superfamily/Winged helix DNA-binding domain"/>
    <property type="match status" value="1"/>
</dbReference>
<gene>
    <name evidence="4" type="ORF">ADEAN_000237400</name>
</gene>
<protein>
    <submittedName>
        <fullName evidence="4">Ribosomal protein S19e, putative</fullName>
    </submittedName>
</protein>
<sequence>MVATASAARNNSKIRRIGRKKGATLRDVNAWRWIKVCAAHFKREGKLFVPNCTEIVKTSHGRERAPQNPDWYYIRCAAVLRAIYLRPGEGYGGLSKRFGNKKNNGSCPEHTVRSARGLLHWSCKSLSKLGLLEKGLSDQGGHRVTKQGRKVADALAFQVQIRKFQGKK</sequence>
<dbReference type="PANTHER" id="PTHR11710:SF0">
    <property type="entry name" value="40S RIBOSOMAL PROTEIN S19"/>
    <property type="match status" value="1"/>
</dbReference>
<dbReference type="EMBL" id="LR877148">
    <property type="protein sequence ID" value="CAD2214921.1"/>
    <property type="molecule type" value="Genomic_DNA"/>
</dbReference>
<dbReference type="PANTHER" id="PTHR11710">
    <property type="entry name" value="40S RIBOSOMAL PROTEIN S19"/>
    <property type="match status" value="1"/>
</dbReference>
<accession>S9UMK9</accession>
<keyword evidence="2 4" id="KW-0689">Ribosomal protein</keyword>
<dbReference type="InterPro" id="IPR001266">
    <property type="entry name" value="Ribosomal_eS19"/>
</dbReference>
<reference evidence="4 5" key="1">
    <citation type="submission" date="2020-08" db="EMBL/GenBank/DDBJ databases">
        <authorList>
            <person name="Newling K."/>
            <person name="Davey J."/>
            <person name="Forrester S."/>
        </authorList>
    </citation>
    <scope>NUCLEOTIDE SEQUENCE [LARGE SCALE GENOMIC DNA]</scope>
    <source>
        <strain evidence="5">Crithidia deanei Carvalho (ATCC PRA-265)</strain>
    </source>
</reference>
<evidence type="ECO:0000256" key="3">
    <source>
        <dbReference type="ARBA" id="ARBA00023274"/>
    </source>
</evidence>
<dbReference type="InterPro" id="IPR036390">
    <property type="entry name" value="WH_DNA-bd_sf"/>
</dbReference>
<proteinExistence type="inferred from homology"/>
<dbReference type="GO" id="GO:0000028">
    <property type="term" value="P:ribosomal small subunit assembly"/>
    <property type="evidence" value="ECO:0007669"/>
    <property type="project" value="TreeGrafter"/>
</dbReference>
<name>S9UMK9_9TRYP</name>
<dbReference type="GO" id="GO:0006412">
    <property type="term" value="P:translation"/>
    <property type="evidence" value="ECO:0007669"/>
    <property type="project" value="InterPro"/>
</dbReference>
<dbReference type="VEuPathDB" id="TriTrypDB:ADEAN_000237400"/>
<evidence type="ECO:0000313" key="5">
    <source>
        <dbReference type="Proteomes" id="UP000515908"/>
    </source>
</evidence>
<dbReference type="GO" id="GO:0003723">
    <property type="term" value="F:RNA binding"/>
    <property type="evidence" value="ECO:0007669"/>
    <property type="project" value="TreeGrafter"/>
</dbReference>
<dbReference type="Pfam" id="PF01090">
    <property type="entry name" value="Ribosomal_S19e"/>
    <property type="match status" value="1"/>
</dbReference>
<keyword evidence="3" id="KW-0687">Ribonucleoprotein</keyword>
<evidence type="ECO:0000256" key="2">
    <source>
        <dbReference type="ARBA" id="ARBA00022980"/>
    </source>
</evidence>
<dbReference type="SMART" id="SM01413">
    <property type="entry name" value="Ribosomal_S19e"/>
    <property type="match status" value="1"/>
</dbReference>
<dbReference type="FunFam" id="1.10.10.10:FF:000118">
    <property type="entry name" value="40S ribosomal protein S19"/>
    <property type="match status" value="1"/>
</dbReference>
<dbReference type="AlphaFoldDB" id="S9UMK9"/>
<organism evidence="4 5">
    <name type="scientific">Angomonas deanei</name>
    <dbReference type="NCBI Taxonomy" id="59799"/>
    <lineage>
        <taxon>Eukaryota</taxon>
        <taxon>Discoba</taxon>
        <taxon>Euglenozoa</taxon>
        <taxon>Kinetoplastea</taxon>
        <taxon>Metakinetoplastina</taxon>
        <taxon>Trypanosomatida</taxon>
        <taxon>Trypanosomatidae</taxon>
        <taxon>Strigomonadinae</taxon>
        <taxon>Angomonas</taxon>
    </lineage>
</organism>
<dbReference type="InterPro" id="IPR036388">
    <property type="entry name" value="WH-like_DNA-bd_sf"/>
</dbReference>
<keyword evidence="5" id="KW-1185">Reference proteome</keyword>